<reference evidence="12 13" key="1">
    <citation type="submission" date="2016-10" db="EMBL/GenBank/DDBJ databases">
        <authorList>
            <person name="de Groot N.N."/>
        </authorList>
    </citation>
    <scope>NUCLEOTIDE SEQUENCE [LARGE SCALE GENOMIC DNA]</scope>
    <source>
        <strain evidence="12 13">DSM 19706</strain>
    </source>
</reference>
<dbReference type="InterPro" id="IPR036291">
    <property type="entry name" value="NAD(P)-bd_dom_sf"/>
</dbReference>
<dbReference type="PRINTS" id="PR00081">
    <property type="entry name" value="GDHRDH"/>
</dbReference>
<name>A0A1I0H9N4_THASX</name>
<evidence type="ECO:0000256" key="4">
    <source>
        <dbReference type="ARBA" id="ARBA00023002"/>
    </source>
</evidence>
<dbReference type="SUPFAM" id="SSF51735">
    <property type="entry name" value="NAD(P)-binding Rossmann-fold domains"/>
    <property type="match status" value="1"/>
</dbReference>
<dbReference type="InterPro" id="IPR020904">
    <property type="entry name" value="Sc_DH/Rdtase_CS"/>
</dbReference>
<accession>A0A1I0H9N4</accession>
<evidence type="ECO:0000256" key="8">
    <source>
        <dbReference type="ARBA" id="ARBA00039631"/>
    </source>
</evidence>
<dbReference type="Proteomes" id="UP000199308">
    <property type="component" value="Unassembled WGS sequence"/>
</dbReference>
<keyword evidence="13" id="KW-1185">Reference proteome</keyword>
<evidence type="ECO:0000256" key="11">
    <source>
        <dbReference type="ARBA" id="ARBA00049376"/>
    </source>
</evidence>
<dbReference type="EC" id="1.5.1.50" evidence="7"/>
<evidence type="ECO:0000256" key="2">
    <source>
        <dbReference type="ARBA" id="ARBA00022563"/>
    </source>
</evidence>
<dbReference type="STRING" id="349064.SAMN05660429_02725"/>
<keyword evidence="4" id="KW-0560">Oxidoreductase</keyword>
<evidence type="ECO:0000256" key="3">
    <source>
        <dbReference type="ARBA" id="ARBA00022857"/>
    </source>
</evidence>
<dbReference type="PROSITE" id="PS00061">
    <property type="entry name" value="ADH_SHORT"/>
    <property type="match status" value="1"/>
</dbReference>
<dbReference type="GO" id="GO:0004146">
    <property type="term" value="F:dihydrofolate reductase activity"/>
    <property type="evidence" value="ECO:0007669"/>
    <property type="project" value="UniProtKB-EC"/>
</dbReference>
<proteinExistence type="inferred from homology"/>
<dbReference type="AlphaFoldDB" id="A0A1I0H9N4"/>
<comment type="similarity">
    <text evidence="6">Belongs to the short-chain dehydrogenases/reductases (SDR) family. FolM subfamily.</text>
</comment>
<dbReference type="PANTHER" id="PTHR43639:SF6">
    <property type="entry name" value="DIHYDROMONAPTERIN REDUCTASE"/>
    <property type="match status" value="1"/>
</dbReference>
<dbReference type="Pfam" id="PF00106">
    <property type="entry name" value="adh_short"/>
    <property type="match status" value="1"/>
</dbReference>
<evidence type="ECO:0000313" key="13">
    <source>
        <dbReference type="Proteomes" id="UP000199308"/>
    </source>
</evidence>
<dbReference type="NCBIfam" id="NF005066">
    <property type="entry name" value="PRK06483.1"/>
    <property type="match status" value="1"/>
</dbReference>
<sequence>MDKGTILITGVSQRLGLALATSLIEQDYQVVASYRTKRPTIVQLEAAGAHCIQTDFSTTQAIDTFADTIANTYPSLRAIIHNASDWMPESDKNDASDVFDYMMQIHAKLPYLLNLKLQHLLLKHYDATAKAADIIHLTDYVVSKGSKKHIAYAASKAALHNLTLSFAQALAPQVKVNSIAPALLMFNENDDDAYKAKALKKSLLQITPGEQAGVDAVNYLLNSTYITGSNHGLDGGRHLK</sequence>
<keyword evidence="2" id="KW-0554">One-carbon metabolism</keyword>
<comment type="function">
    <text evidence="5">Catalyzes the reduction of dihydromonapterin to tetrahydromonapterin. Also has lower activity with dihydrofolate.</text>
</comment>
<evidence type="ECO:0000256" key="10">
    <source>
        <dbReference type="ARBA" id="ARBA00048873"/>
    </source>
</evidence>
<dbReference type="EMBL" id="FOHK01000015">
    <property type="protein sequence ID" value="SET80391.1"/>
    <property type="molecule type" value="Genomic_DNA"/>
</dbReference>
<evidence type="ECO:0000256" key="9">
    <source>
        <dbReference type="ARBA" id="ARBA00042299"/>
    </source>
</evidence>
<keyword evidence="3" id="KW-0521">NADP</keyword>
<dbReference type="OrthoDB" id="9793499at2"/>
<gene>
    <name evidence="12" type="ORF">SAMN05660429_02725</name>
</gene>
<evidence type="ECO:0000256" key="1">
    <source>
        <dbReference type="ARBA" id="ARBA00012856"/>
    </source>
</evidence>
<dbReference type="EC" id="1.5.1.3" evidence="1"/>
<evidence type="ECO:0000256" key="5">
    <source>
        <dbReference type="ARBA" id="ARBA00037508"/>
    </source>
</evidence>
<evidence type="ECO:0000313" key="12">
    <source>
        <dbReference type="EMBL" id="SET80391.1"/>
    </source>
</evidence>
<dbReference type="PANTHER" id="PTHR43639">
    <property type="entry name" value="OXIDOREDUCTASE, SHORT-CHAIN DEHYDROGENASE/REDUCTASE FAMILY (AFU_ORTHOLOGUE AFUA_5G02870)"/>
    <property type="match status" value="1"/>
</dbReference>
<dbReference type="InterPro" id="IPR002347">
    <property type="entry name" value="SDR_fam"/>
</dbReference>
<organism evidence="12 13">
    <name type="scientific">Thalassotalea agarivorans</name>
    <name type="common">Thalassomonas agarivorans</name>
    <dbReference type="NCBI Taxonomy" id="349064"/>
    <lineage>
        <taxon>Bacteria</taxon>
        <taxon>Pseudomonadati</taxon>
        <taxon>Pseudomonadota</taxon>
        <taxon>Gammaproteobacteria</taxon>
        <taxon>Alteromonadales</taxon>
        <taxon>Colwelliaceae</taxon>
        <taxon>Thalassotalea</taxon>
    </lineage>
</organism>
<comment type="catalytic activity">
    <reaction evidence="10">
        <text>(6S)-5,6,7,8-tetrahydrofolate + NADP(+) = 7,8-dihydrofolate + NADPH + H(+)</text>
        <dbReference type="Rhea" id="RHEA:15009"/>
        <dbReference type="ChEBI" id="CHEBI:15378"/>
        <dbReference type="ChEBI" id="CHEBI:57451"/>
        <dbReference type="ChEBI" id="CHEBI:57453"/>
        <dbReference type="ChEBI" id="CHEBI:57783"/>
        <dbReference type="ChEBI" id="CHEBI:58349"/>
        <dbReference type="EC" id="1.5.1.3"/>
    </reaction>
</comment>
<dbReference type="RefSeq" id="WP_093331614.1">
    <property type="nucleotide sequence ID" value="NZ_AP027363.1"/>
</dbReference>
<protein>
    <recommendedName>
        <fullName evidence="8">Dihydromonapterin reductase</fullName>
        <ecNumber evidence="1">1.5.1.3</ecNumber>
        <ecNumber evidence="7">1.5.1.50</ecNumber>
    </recommendedName>
    <alternativeName>
        <fullName evidence="9">Dihydrofolate reductase</fullName>
    </alternativeName>
</protein>
<dbReference type="GO" id="GO:0006730">
    <property type="term" value="P:one-carbon metabolic process"/>
    <property type="evidence" value="ECO:0007669"/>
    <property type="project" value="UniProtKB-KW"/>
</dbReference>
<evidence type="ECO:0000256" key="6">
    <source>
        <dbReference type="ARBA" id="ARBA00038212"/>
    </source>
</evidence>
<comment type="catalytic activity">
    <reaction evidence="11">
        <text>7,8-dihydromonapterin + NADPH + H(+) = 5,6,7,8-tetrahydromonapterin + NADP(+)</text>
        <dbReference type="Rhea" id="RHEA:34847"/>
        <dbReference type="ChEBI" id="CHEBI:15378"/>
        <dbReference type="ChEBI" id="CHEBI:57783"/>
        <dbReference type="ChEBI" id="CHEBI:58349"/>
        <dbReference type="ChEBI" id="CHEBI:71175"/>
        <dbReference type="ChEBI" id="CHEBI:71177"/>
        <dbReference type="EC" id="1.5.1.50"/>
    </reaction>
</comment>
<dbReference type="Gene3D" id="3.40.50.720">
    <property type="entry name" value="NAD(P)-binding Rossmann-like Domain"/>
    <property type="match status" value="1"/>
</dbReference>
<evidence type="ECO:0000256" key="7">
    <source>
        <dbReference type="ARBA" id="ARBA00039145"/>
    </source>
</evidence>